<dbReference type="EMBL" id="JGVK01000027">
    <property type="protein sequence ID" value="KEY91145.1"/>
    <property type="molecule type" value="Genomic_DNA"/>
</dbReference>
<comment type="caution">
    <text evidence="13">The sequence shown here is derived from an EMBL/GenBank/DDBJ whole genome shotgun (WGS) entry which is preliminary data.</text>
</comment>
<dbReference type="SUPFAM" id="SSF75708">
    <property type="entry name" value="Chemotaxis phosphatase CheZ"/>
    <property type="match status" value="1"/>
</dbReference>
<keyword evidence="5 10" id="KW-0145">Chemotaxis</keyword>
<dbReference type="PANTHER" id="PTHR43693">
    <property type="entry name" value="PROTEIN PHOSPHATASE CHEZ"/>
    <property type="match status" value="1"/>
</dbReference>
<dbReference type="GO" id="GO:0004721">
    <property type="term" value="F:phosphoprotein phosphatase activity"/>
    <property type="evidence" value="ECO:0007669"/>
    <property type="project" value="UniProtKB-KW"/>
</dbReference>
<keyword evidence="4 10" id="KW-0963">Cytoplasm</keyword>
<evidence type="ECO:0000313" key="14">
    <source>
        <dbReference type="Proteomes" id="UP000053784"/>
    </source>
</evidence>
<evidence type="ECO:0000256" key="3">
    <source>
        <dbReference type="ARBA" id="ARBA00018484"/>
    </source>
</evidence>
<gene>
    <name evidence="13" type="primary">cheZ</name>
    <name evidence="13" type="ORF">CF67_04146</name>
</gene>
<sequence>MISLEQAKQLIKLLEQGQQEEADILVKVIYEGSENAMLQEIGILTRDLHDSLKEFNLDEITNNEIPNAKERLQYVIDKTRLAANKTMDAVDECMLIVENFHSVLLEVRPQWNELMSGRIKLAEFKSLCHKIDELLSKAERNNPGLKKQLTQILTAQDFQDLTGQMIQGVITLVSEVEFRLVQILTVFGENQNKEKKNNQKVSLEPSGPVLNAKKKEDDVVSSQDEVDDLLASLGF</sequence>
<dbReference type="GO" id="GO:0009288">
    <property type="term" value="C:bacterial-type flagellum"/>
    <property type="evidence" value="ECO:0007669"/>
    <property type="project" value="InterPro"/>
</dbReference>
<keyword evidence="7 10" id="KW-0378">Hydrolase</keyword>
<dbReference type="GO" id="GO:0005737">
    <property type="term" value="C:cytoplasm"/>
    <property type="evidence" value="ECO:0007669"/>
    <property type="project" value="UniProtKB-SubCell"/>
</dbReference>
<dbReference type="GO" id="GO:0097588">
    <property type="term" value="P:archaeal or bacterial-type flagellum-dependent cell motility"/>
    <property type="evidence" value="ECO:0007669"/>
    <property type="project" value="UniProtKB-KW"/>
</dbReference>
<comment type="subcellular location">
    <subcellularLocation>
        <location evidence="1 10">Cytoplasm</location>
    </subcellularLocation>
</comment>
<dbReference type="Proteomes" id="UP000053784">
    <property type="component" value="Unassembled WGS sequence"/>
</dbReference>
<dbReference type="AlphaFoldDB" id="A0A084CMW6"/>
<keyword evidence="6 10" id="KW-0283">Flagellar rotation</keyword>
<comment type="subunit">
    <text evidence="10">Homodimer.</text>
</comment>
<dbReference type="GO" id="GO:0050920">
    <property type="term" value="P:regulation of chemotaxis"/>
    <property type="evidence" value="ECO:0007669"/>
    <property type="project" value="InterPro"/>
</dbReference>
<dbReference type="STRING" id="1179155.CF67_04146"/>
<evidence type="ECO:0000256" key="8">
    <source>
        <dbReference type="ARBA" id="ARBA00022912"/>
    </source>
</evidence>
<feature type="region of interest" description="Disordered" evidence="12">
    <location>
        <begin position="194"/>
        <end position="221"/>
    </location>
</feature>
<evidence type="ECO:0000256" key="9">
    <source>
        <dbReference type="ARBA" id="ARBA00029599"/>
    </source>
</evidence>
<comment type="similarity">
    <text evidence="2 10">Belongs to the CheZ family.</text>
</comment>
<dbReference type="PIRSF" id="PIRSF002884">
    <property type="entry name" value="CheZ"/>
    <property type="match status" value="1"/>
</dbReference>
<proteinExistence type="inferred from homology"/>
<dbReference type="RefSeq" id="WP_034414562.1">
    <property type="nucleotide sequence ID" value="NZ_JGVK01000027.1"/>
</dbReference>
<evidence type="ECO:0000256" key="11">
    <source>
        <dbReference type="PIRSR" id="PIRSR002884-1"/>
    </source>
</evidence>
<evidence type="ECO:0000256" key="4">
    <source>
        <dbReference type="ARBA" id="ARBA00022490"/>
    </source>
</evidence>
<evidence type="ECO:0000313" key="13">
    <source>
        <dbReference type="EMBL" id="KEY91145.1"/>
    </source>
</evidence>
<evidence type="ECO:0000256" key="2">
    <source>
        <dbReference type="ARBA" id="ARBA00005908"/>
    </source>
</evidence>
<reference evidence="13 14" key="1">
    <citation type="submission" date="2014-03" db="EMBL/GenBank/DDBJ databases">
        <title>Selection and divergence in the genomes of co-occurring obligate luminous symbionts with specific hosts.</title>
        <authorList>
            <person name="Hendry T.A."/>
            <person name="de Wet J.R."/>
            <person name="Dunlap P.V."/>
        </authorList>
    </citation>
    <scope>NUCLEOTIDE SEQUENCE [LARGE SCALE GENOMIC DNA]</scope>
    <source>
        <strain evidence="13 14">Ppalp.1</strain>
    </source>
</reference>
<dbReference type="EC" id="3.1.3.-" evidence="10"/>
<dbReference type="Pfam" id="PF04344">
    <property type="entry name" value="CheZ"/>
    <property type="match status" value="1"/>
</dbReference>
<organism evidence="13 14">
    <name type="scientific">Candidatus Photodesmus blepharonis</name>
    <dbReference type="NCBI Taxonomy" id="1179155"/>
    <lineage>
        <taxon>Bacteria</taxon>
        <taxon>Pseudomonadati</taxon>
        <taxon>Pseudomonadota</taxon>
        <taxon>Gammaproteobacteria</taxon>
        <taxon>Vibrionales</taxon>
        <taxon>Vibrionaceae</taxon>
        <taxon>Candidatus Photodesmus</taxon>
    </lineage>
</organism>
<name>A0A084CMW6_9GAMM</name>
<keyword evidence="14" id="KW-1185">Reference proteome</keyword>
<evidence type="ECO:0000256" key="10">
    <source>
        <dbReference type="PIRNR" id="PIRNR002884"/>
    </source>
</evidence>
<dbReference type="PANTHER" id="PTHR43693:SF1">
    <property type="entry name" value="PROTEIN PHOSPHATASE CHEZ"/>
    <property type="match status" value="1"/>
</dbReference>
<dbReference type="eggNOG" id="COG3143">
    <property type="taxonomic scope" value="Bacteria"/>
</dbReference>
<evidence type="ECO:0000256" key="7">
    <source>
        <dbReference type="ARBA" id="ARBA00022801"/>
    </source>
</evidence>
<evidence type="ECO:0000256" key="6">
    <source>
        <dbReference type="ARBA" id="ARBA00022779"/>
    </source>
</evidence>
<evidence type="ECO:0000256" key="5">
    <source>
        <dbReference type="ARBA" id="ARBA00022500"/>
    </source>
</evidence>
<evidence type="ECO:0000256" key="12">
    <source>
        <dbReference type="SAM" id="MobiDB-lite"/>
    </source>
</evidence>
<comment type="function">
    <text evidence="10">Plays an important role in bacterial chemotaxis signal transduction pathway by accelerating the dephosphorylation of phosphorylated CheY (CheY-P).</text>
</comment>
<dbReference type="GO" id="GO:0006935">
    <property type="term" value="P:chemotaxis"/>
    <property type="evidence" value="ECO:0007669"/>
    <property type="project" value="UniProtKB-KW"/>
</dbReference>
<keyword evidence="8 10" id="KW-0904">Protein phosphatase</keyword>
<accession>A0A084CMW6</accession>
<evidence type="ECO:0000256" key="1">
    <source>
        <dbReference type="ARBA" id="ARBA00004496"/>
    </source>
</evidence>
<feature type="site" description="Enhances dephosphorylation of CheY-P" evidence="11">
    <location>
        <position position="164"/>
    </location>
</feature>
<protein>
    <recommendedName>
        <fullName evidence="3 10">Protein phosphatase CheZ</fullName>
        <ecNumber evidence="10">3.1.3.-</ecNumber>
    </recommendedName>
    <alternativeName>
        <fullName evidence="9 10">Chemotaxis protein CheZ</fullName>
    </alternativeName>
</protein>
<dbReference type="InterPro" id="IPR050992">
    <property type="entry name" value="CheZ_family_phosphatases"/>
</dbReference>
<dbReference type="OrthoDB" id="9773007at2"/>
<dbReference type="InterPro" id="IPR007439">
    <property type="entry name" value="Chemotax_Pase_CheZ"/>
</dbReference>
<dbReference type="Gene3D" id="1.10.287.500">
    <property type="entry name" value="Helix hairpin bin"/>
    <property type="match status" value="1"/>
</dbReference>